<evidence type="ECO:0000313" key="2">
    <source>
        <dbReference type="EMBL" id="OGY16028.1"/>
    </source>
</evidence>
<evidence type="ECO:0000313" key="3">
    <source>
        <dbReference type="Proteomes" id="UP000177324"/>
    </source>
</evidence>
<feature type="transmembrane region" description="Helical" evidence="1">
    <location>
        <begin position="232"/>
        <end position="250"/>
    </location>
</feature>
<feature type="transmembrane region" description="Helical" evidence="1">
    <location>
        <begin position="7"/>
        <end position="26"/>
    </location>
</feature>
<organism evidence="2 3">
    <name type="scientific">Candidatus Chisholmbacteria bacterium RIFCSPHIGHO2_01_FULL_48_12</name>
    <dbReference type="NCBI Taxonomy" id="1797589"/>
    <lineage>
        <taxon>Bacteria</taxon>
        <taxon>Candidatus Chisholmiibacteriota</taxon>
    </lineage>
</organism>
<dbReference type="AlphaFoldDB" id="A0A1G1VKU7"/>
<dbReference type="Proteomes" id="UP000177324">
    <property type="component" value="Unassembled WGS sequence"/>
</dbReference>
<gene>
    <name evidence="2" type="ORF">A2784_02705</name>
</gene>
<dbReference type="STRING" id="1797589.A2784_02705"/>
<keyword evidence="1" id="KW-1133">Transmembrane helix</keyword>
<feature type="transmembrane region" description="Helical" evidence="1">
    <location>
        <begin position="105"/>
        <end position="128"/>
    </location>
</feature>
<reference evidence="2 3" key="1">
    <citation type="journal article" date="2016" name="Nat. Commun.">
        <title>Thousands of microbial genomes shed light on interconnected biogeochemical processes in an aquifer system.</title>
        <authorList>
            <person name="Anantharaman K."/>
            <person name="Brown C.T."/>
            <person name="Hug L.A."/>
            <person name="Sharon I."/>
            <person name="Castelle C.J."/>
            <person name="Probst A.J."/>
            <person name="Thomas B.C."/>
            <person name="Singh A."/>
            <person name="Wilkins M.J."/>
            <person name="Karaoz U."/>
            <person name="Brodie E.L."/>
            <person name="Williams K.H."/>
            <person name="Hubbard S.S."/>
            <person name="Banfield J.F."/>
        </authorList>
    </citation>
    <scope>NUCLEOTIDE SEQUENCE [LARGE SCALE GENOMIC DNA]</scope>
</reference>
<name>A0A1G1VKU7_9BACT</name>
<keyword evidence="1" id="KW-0812">Transmembrane</keyword>
<feature type="transmembrane region" description="Helical" evidence="1">
    <location>
        <begin position="257"/>
        <end position="275"/>
    </location>
</feature>
<keyword evidence="1" id="KW-0472">Membrane</keyword>
<protein>
    <recommendedName>
        <fullName evidence="4">Glycosyltransferase RgtA/B/C/D-like domain-containing protein</fullName>
    </recommendedName>
</protein>
<evidence type="ECO:0000256" key="1">
    <source>
        <dbReference type="SAM" id="Phobius"/>
    </source>
</evidence>
<feature type="transmembrane region" description="Helical" evidence="1">
    <location>
        <begin position="148"/>
        <end position="181"/>
    </location>
</feature>
<feature type="transmembrane region" description="Helical" evidence="1">
    <location>
        <begin position="63"/>
        <end position="84"/>
    </location>
</feature>
<sequence>MRLLVKYEGLIILLAATVILRLPSLFEPYWYGDEQIYLAISQGVRKGLVLYRDITDYPNKPPLIYLLAAAAGSVFWFKFMLLMWNAMHVVVVNLLLKKLWGEKKWLVWGGSGAFILLTSLPMLEGNIANGEMFMSMPVTLAMLLLWKAQYSAAGLMLALGFLFKIPVAADIAAAGLIFWVCRHSFKGIISFGLGLAVPIAVVVGIWYGMGVAPIDLVKNMLGSSGYVTNYPLAPRLILVTGLSLGVYLMRKKLGQELVWAGLWLMWALLGATLSGRPYPHYFIQIVVPVIVTVGAMLTGKEKRLKVIVGGIGLALVAVTLVTLKVKPYPVMAYYANFGKWVAGQRVFSDYVASFDRRMPRNYELAYYLKTHTGPGERIYIWGNQPDVYVMAERLPVGKLVTSFHVEDLQAYAATMEWLNHDPPAYVVMMADEPRGFEELKYWVDQYYVETDTIGEAKVYKKL</sequence>
<feature type="transmembrane region" description="Helical" evidence="1">
    <location>
        <begin position="281"/>
        <end position="299"/>
    </location>
</feature>
<evidence type="ECO:0008006" key="4">
    <source>
        <dbReference type="Google" id="ProtNLM"/>
    </source>
</evidence>
<accession>A0A1G1VKU7</accession>
<dbReference type="EMBL" id="MHCH01000051">
    <property type="protein sequence ID" value="OGY16028.1"/>
    <property type="molecule type" value="Genomic_DNA"/>
</dbReference>
<feature type="transmembrane region" description="Helical" evidence="1">
    <location>
        <begin position="306"/>
        <end position="323"/>
    </location>
</feature>
<comment type="caution">
    <text evidence="2">The sequence shown here is derived from an EMBL/GenBank/DDBJ whole genome shotgun (WGS) entry which is preliminary data.</text>
</comment>
<proteinExistence type="predicted"/>
<feature type="transmembrane region" description="Helical" evidence="1">
    <location>
        <begin position="188"/>
        <end position="212"/>
    </location>
</feature>